<name>A0ACC3NQ66_9PEZI</name>
<dbReference type="EMBL" id="JAUTXU010000020">
    <property type="protein sequence ID" value="KAK3720810.1"/>
    <property type="molecule type" value="Genomic_DNA"/>
</dbReference>
<accession>A0ACC3NQ66</accession>
<organism evidence="1 2">
    <name type="scientific">Vermiconidia calcicola</name>
    <dbReference type="NCBI Taxonomy" id="1690605"/>
    <lineage>
        <taxon>Eukaryota</taxon>
        <taxon>Fungi</taxon>
        <taxon>Dikarya</taxon>
        <taxon>Ascomycota</taxon>
        <taxon>Pezizomycotina</taxon>
        <taxon>Dothideomycetes</taxon>
        <taxon>Dothideomycetidae</taxon>
        <taxon>Mycosphaerellales</taxon>
        <taxon>Extremaceae</taxon>
        <taxon>Vermiconidia</taxon>
    </lineage>
</organism>
<proteinExistence type="predicted"/>
<comment type="caution">
    <text evidence="1">The sequence shown here is derived from an EMBL/GenBank/DDBJ whole genome shotgun (WGS) entry which is preliminary data.</text>
</comment>
<keyword evidence="2" id="KW-1185">Reference proteome</keyword>
<evidence type="ECO:0000313" key="1">
    <source>
        <dbReference type="EMBL" id="KAK3720810.1"/>
    </source>
</evidence>
<reference evidence="1" key="1">
    <citation type="submission" date="2023-07" db="EMBL/GenBank/DDBJ databases">
        <title>Black Yeasts Isolated from many extreme environments.</title>
        <authorList>
            <person name="Coleine C."/>
            <person name="Stajich J.E."/>
            <person name="Selbmann L."/>
        </authorList>
    </citation>
    <scope>NUCLEOTIDE SEQUENCE</scope>
    <source>
        <strain evidence="1">CCFEE 5714</strain>
    </source>
</reference>
<protein>
    <submittedName>
        <fullName evidence="1">Uncharacterized protein</fullName>
    </submittedName>
</protein>
<sequence>MSGIEVAGLVFGAIPLVISGLEHYAEGVATVKVMFNYPSEFRSLGRRLNVEKEIFQNIMESLLDGCADDGILTDLLGQQAGNSWSNPEIDKALRNKLGRSYSVYLETVQDMNESLARFKERLKLDEDGRGPFHDPKSFREAFKRFRFGLERSAYMDLIEEIKRDNSALATLTKQSRALEPARTSRKHRPNFDKTRTNAADVFRMLQKGLSATCKENHQVSLYMRPIEDDSMERSYLMTPESELQSFRIVLHHEPAFSPERRPQWTIEEAEVRLVDCILDEHSQQPPMTQSQIGDSKGGKTVRFREPDRTPSPAQSLSLSCNSQQERPHLDEIGDLCTSIERLRAVDCGVCLGYLSDNPNARRHGLFWPQKPILDITSIEPLSLGAVLTQHSGNRSSRLSVADSRRLALSLALGMLRLHDTPWLKQRWNHNDIMLFTQNGKVLADDPFISTQMSSLGPLSNCGATEHNRRAASSAVRNETLFALGIILIELCMEQSFEHLAAPEDLSLDGTRHAASDFLTACRLEEQIYDKAGGRYGDAVRRCTHCDFDQRKTSLADDAFRAAVYDNVVTVLEEDVRKFFHL</sequence>
<evidence type="ECO:0000313" key="2">
    <source>
        <dbReference type="Proteomes" id="UP001281147"/>
    </source>
</evidence>
<gene>
    <name evidence="1" type="ORF">LTR37_003473</name>
</gene>
<dbReference type="Proteomes" id="UP001281147">
    <property type="component" value="Unassembled WGS sequence"/>
</dbReference>